<evidence type="ECO:0000313" key="6">
    <source>
        <dbReference type="EMBL" id="CAG8680883.1"/>
    </source>
</evidence>
<evidence type="ECO:0000256" key="4">
    <source>
        <dbReference type="SAM" id="Coils"/>
    </source>
</evidence>
<evidence type="ECO:0000313" key="7">
    <source>
        <dbReference type="Proteomes" id="UP000789901"/>
    </source>
</evidence>
<comment type="subcellular location">
    <subcellularLocation>
        <location evidence="1">Host cell</location>
    </subcellularLocation>
    <subcellularLocation>
        <location evidence="2">Secreted</location>
    </subcellularLocation>
</comment>
<evidence type="ECO:0000256" key="3">
    <source>
        <dbReference type="ARBA" id="ARBA00022525"/>
    </source>
</evidence>
<gene>
    <name evidence="6" type="ORF">GMARGA_LOCUS10953</name>
</gene>
<accession>A0ABN7UVI0</accession>
<feature type="domain" description="Crinkler effector protein N-terminal" evidence="5">
    <location>
        <begin position="21"/>
        <end position="99"/>
    </location>
</feature>
<reference evidence="6 7" key="1">
    <citation type="submission" date="2021-06" db="EMBL/GenBank/DDBJ databases">
        <authorList>
            <person name="Kallberg Y."/>
            <person name="Tangrot J."/>
            <person name="Rosling A."/>
        </authorList>
    </citation>
    <scope>NUCLEOTIDE SEQUENCE [LARGE SCALE GENOMIC DNA]</scope>
    <source>
        <strain evidence="6 7">120-4 pot B 10/14</strain>
    </source>
</reference>
<proteinExistence type="predicted"/>
<evidence type="ECO:0000256" key="1">
    <source>
        <dbReference type="ARBA" id="ARBA00004340"/>
    </source>
</evidence>
<evidence type="ECO:0000259" key="5">
    <source>
        <dbReference type="Pfam" id="PF20147"/>
    </source>
</evidence>
<dbReference type="Pfam" id="PF20147">
    <property type="entry name" value="Crinkler"/>
    <property type="match status" value="1"/>
</dbReference>
<comment type="caution">
    <text evidence="6">The sequence shown here is derived from an EMBL/GenBank/DDBJ whole genome shotgun (WGS) entry which is preliminary data.</text>
</comment>
<feature type="coiled-coil region" evidence="4">
    <location>
        <begin position="104"/>
        <end position="131"/>
    </location>
</feature>
<dbReference type="Proteomes" id="UP000789901">
    <property type="component" value="Unassembled WGS sequence"/>
</dbReference>
<keyword evidence="4" id="KW-0175">Coiled coil</keyword>
<keyword evidence="3" id="KW-0964">Secreted</keyword>
<organism evidence="6 7">
    <name type="scientific">Gigaspora margarita</name>
    <dbReference type="NCBI Taxonomy" id="4874"/>
    <lineage>
        <taxon>Eukaryota</taxon>
        <taxon>Fungi</taxon>
        <taxon>Fungi incertae sedis</taxon>
        <taxon>Mucoromycota</taxon>
        <taxon>Glomeromycotina</taxon>
        <taxon>Glomeromycetes</taxon>
        <taxon>Diversisporales</taxon>
        <taxon>Gigasporaceae</taxon>
        <taxon>Gigaspora</taxon>
    </lineage>
</organism>
<dbReference type="EMBL" id="CAJVQB010006272">
    <property type="protein sequence ID" value="CAG8680883.1"/>
    <property type="molecule type" value="Genomic_DNA"/>
</dbReference>
<name>A0ABN7UVI0_GIGMA</name>
<keyword evidence="7" id="KW-1185">Reference proteome</keyword>
<dbReference type="InterPro" id="IPR045379">
    <property type="entry name" value="Crinkler_N"/>
</dbReference>
<protein>
    <submittedName>
        <fullName evidence="6">43158_t:CDS:1</fullName>
    </submittedName>
</protein>
<sequence length="244" mass="28536">MGNPYRNMAKRNLTWRFFHEVEENSEAFPIVIDESKSVSELGKKIKEKVKELKSDICSDLDDGDLDLRLWKVNISNSDVDKFSSLRLQNDESKGIEKLEGINLIVNIGVINQNLKEKIKELTENIENMSFQSENFLIVLNRELHYNSHIMKKIVSEGNNILYNNIKVTALKVTEGWAYIEYENEYFTSITEFIKKKEIITYPPVLKQRDLLPSAIDLIRIYVGFWDQNYHKEGGNKVVKNKYHQ</sequence>
<evidence type="ECO:0000256" key="2">
    <source>
        <dbReference type="ARBA" id="ARBA00004613"/>
    </source>
</evidence>